<dbReference type="AlphaFoldDB" id="A0A4C1SYC3"/>
<accession>A0A4C1SYC3</accession>
<organism evidence="1 2">
    <name type="scientific">Eumeta variegata</name>
    <name type="common">Bagworm moth</name>
    <name type="synonym">Eumeta japonica</name>
    <dbReference type="NCBI Taxonomy" id="151549"/>
    <lineage>
        <taxon>Eukaryota</taxon>
        <taxon>Metazoa</taxon>
        <taxon>Ecdysozoa</taxon>
        <taxon>Arthropoda</taxon>
        <taxon>Hexapoda</taxon>
        <taxon>Insecta</taxon>
        <taxon>Pterygota</taxon>
        <taxon>Neoptera</taxon>
        <taxon>Endopterygota</taxon>
        <taxon>Lepidoptera</taxon>
        <taxon>Glossata</taxon>
        <taxon>Ditrysia</taxon>
        <taxon>Tineoidea</taxon>
        <taxon>Psychidae</taxon>
        <taxon>Oiketicinae</taxon>
        <taxon>Eumeta</taxon>
    </lineage>
</organism>
<reference evidence="1 2" key="1">
    <citation type="journal article" date="2019" name="Commun. Biol.">
        <title>The bagworm genome reveals a unique fibroin gene that provides high tensile strength.</title>
        <authorList>
            <person name="Kono N."/>
            <person name="Nakamura H."/>
            <person name="Ohtoshi R."/>
            <person name="Tomita M."/>
            <person name="Numata K."/>
            <person name="Arakawa K."/>
        </authorList>
    </citation>
    <scope>NUCLEOTIDE SEQUENCE [LARGE SCALE GENOMIC DNA]</scope>
</reference>
<keyword evidence="2" id="KW-1185">Reference proteome</keyword>
<evidence type="ECO:0000313" key="1">
    <source>
        <dbReference type="EMBL" id="GBP06011.1"/>
    </source>
</evidence>
<proteinExistence type="predicted"/>
<dbReference type="EMBL" id="BGZK01003979">
    <property type="protein sequence ID" value="GBP06011.1"/>
    <property type="molecule type" value="Genomic_DNA"/>
</dbReference>
<protein>
    <submittedName>
        <fullName evidence="1">Uncharacterized protein</fullName>
    </submittedName>
</protein>
<dbReference type="Proteomes" id="UP000299102">
    <property type="component" value="Unassembled WGS sequence"/>
</dbReference>
<gene>
    <name evidence="1" type="ORF">EVAR_99573_1</name>
</gene>
<sequence>MPEAPSYLNNGCHVNQRRSKSIACPAVLCVRVPYLRLRHAPPLTNFGFVLNFDVSKIFPILEGCKLHTRCKPPATRIRLSLQTVGHEHLEMDDHG</sequence>
<evidence type="ECO:0000313" key="2">
    <source>
        <dbReference type="Proteomes" id="UP000299102"/>
    </source>
</evidence>
<name>A0A4C1SYC3_EUMVA</name>
<comment type="caution">
    <text evidence="1">The sequence shown here is derived from an EMBL/GenBank/DDBJ whole genome shotgun (WGS) entry which is preliminary data.</text>
</comment>